<reference evidence="3" key="1">
    <citation type="submission" date="2020-08" db="EMBL/GenBank/DDBJ databases">
        <title>Multicomponent nature underlies the extraordinary mechanical properties of spider dragline silk.</title>
        <authorList>
            <person name="Kono N."/>
            <person name="Nakamura H."/>
            <person name="Mori M."/>
            <person name="Yoshida Y."/>
            <person name="Ohtoshi R."/>
            <person name="Malay A.D."/>
            <person name="Moran D.A.P."/>
            <person name="Tomita M."/>
            <person name="Numata K."/>
            <person name="Arakawa K."/>
        </authorList>
    </citation>
    <scope>NUCLEOTIDE SEQUENCE</scope>
</reference>
<evidence type="ECO:0000313" key="4">
    <source>
        <dbReference type="Proteomes" id="UP000887013"/>
    </source>
</evidence>
<feature type="compositionally biased region" description="Low complexity" evidence="2">
    <location>
        <begin position="11"/>
        <end position="23"/>
    </location>
</feature>
<dbReference type="InterPro" id="IPR015943">
    <property type="entry name" value="WD40/YVTN_repeat-like_dom_sf"/>
</dbReference>
<dbReference type="EMBL" id="BMAW01004083">
    <property type="protein sequence ID" value="GFS86926.1"/>
    <property type="molecule type" value="Genomic_DNA"/>
</dbReference>
<sequence>MWDTAAAGDYSVLSSEESNSVGVEESEENEEIENYRERSTPEQFQSESSINKSFRFLEEHSFIDFVDSVGDYVITAGRDHDIKVWNAARETTICRLIGHNGPITGLTFQTLSWKEPGPTERTVISASEDGSIREWSIKKGIEIHKIETENVITCMGVVTDKVAAIGNHKGHLEIYSIPTGKLYAKVVAHSDPIDALVVNEMLICTAVYDRPGSLRVWQMRYGKLICIYNLEETFSIEFCTFTKHGDLLFLGDATKQTLHILGYTTDDKDHLTLCEKVGHVQHITVMEGLILASTIDNDKMVNLRGKITMLHIYYYKMQN</sequence>
<dbReference type="InterPro" id="IPR036322">
    <property type="entry name" value="WD40_repeat_dom_sf"/>
</dbReference>
<proteinExistence type="predicted"/>
<feature type="repeat" description="WD" evidence="1">
    <location>
        <begin position="118"/>
        <end position="145"/>
    </location>
</feature>
<feature type="region of interest" description="Disordered" evidence="2">
    <location>
        <begin position="1"/>
        <end position="46"/>
    </location>
</feature>
<dbReference type="Pfam" id="PF00400">
    <property type="entry name" value="WD40"/>
    <property type="match status" value="2"/>
</dbReference>
<dbReference type="SUPFAM" id="SSF50978">
    <property type="entry name" value="WD40 repeat-like"/>
    <property type="match status" value="1"/>
</dbReference>
<protein>
    <submittedName>
        <fullName evidence="3">WD_REPEATS_REGION domain-containing protein</fullName>
    </submittedName>
</protein>
<organism evidence="3 4">
    <name type="scientific">Nephila pilipes</name>
    <name type="common">Giant wood spider</name>
    <name type="synonym">Nephila maculata</name>
    <dbReference type="NCBI Taxonomy" id="299642"/>
    <lineage>
        <taxon>Eukaryota</taxon>
        <taxon>Metazoa</taxon>
        <taxon>Ecdysozoa</taxon>
        <taxon>Arthropoda</taxon>
        <taxon>Chelicerata</taxon>
        <taxon>Arachnida</taxon>
        <taxon>Araneae</taxon>
        <taxon>Araneomorphae</taxon>
        <taxon>Entelegynae</taxon>
        <taxon>Araneoidea</taxon>
        <taxon>Nephilidae</taxon>
        <taxon>Nephila</taxon>
    </lineage>
</organism>
<dbReference type="PANTHER" id="PTHR44156">
    <property type="entry name" value="SUPERNUMERARY LIMBS, ISOFORM B-RELATED"/>
    <property type="match status" value="1"/>
</dbReference>
<dbReference type="OrthoDB" id="6262491at2759"/>
<evidence type="ECO:0000256" key="2">
    <source>
        <dbReference type="SAM" id="MobiDB-lite"/>
    </source>
</evidence>
<dbReference type="Proteomes" id="UP000887013">
    <property type="component" value="Unassembled WGS sequence"/>
</dbReference>
<dbReference type="AlphaFoldDB" id="A0A8X6N0C1"/>
<dbReference type="PROSITE" id="PS50082">
    <property type="entry name" value="WD_REPEATS_2"/>
    <property type="match status" value="1"/>
</dbReference>
<keyword evidence="4" id="KW-1185">Reference proteome</keyword>
<name>A0A8X6N0C1_NEPPI</name>
<dbReference type="Gene3D" id="2.130.10.10">
    <property type="entry name" value="YVTN repeat-like/Quinoprotein amine dehydrogenase"/>
    <property type="match status" value="1"/>
</dbReference>
<dbReference type="SMART" id="SM00320">
    <property type="entry name" value="WD40"/>
    <property type="match status" value="4"/>
</dbReference>
<dbReference type="InterPro" id="IPR053299">
    <property type="entry name" value="ASTRA_WD_repeat"/>
</dbReference>
<comment type="caution">
    <text evidence="3">The sequence shown here is derived from an EMBL/GenBank/DDBJ whole genome shotgun (WGS) entry which is preliminary data.</text>
</comment>
<accession>A0A8X6N0C1</accession>
<evidence type="ECO:0000313" key="3">
    <source>
        <dbReference type="EMBL" id="GFS86926.1"/>
    </source>
</evidence>
<dbReference type="InterPro" id="IPR001680">
    <property type="entry name" value="WD40_rpt"/>
</dbReference>
<keyword evidence="1" id="KW-0853">WD repeat</keyword>
<evidence type="ECO:0000256" key="1">
    <source>
        <dbReference type="PROSITE-ProRule" id="PRU00221"/>
    </source>
</evidence>
<gene>
    <name evidence="3" type="primary">AVEN_104825_1</name>
    <name evidence="3" type="ORF">NPIL_47541</name>
</gene>